<dbReference type="InterPro" id="IPR021739">
    <property type="entry name" value="SaV-like"/>
</dbReference>
<evidence type="ECO:0000313" key="2">
    <source>
        <dbReference type="Proteomes" id="UP000700815"/>
    </source>
</evidence>
<protein>
    <submittedName>
        <fullName evidence="1">DUF3310 domain-containing protein</fullName>
    </submittedName>
</protein>
<proteinExistence type="predicted"/>
<sequence>MNKHWANDPVNSPNHYTRSHPGMECIGLTEDTSFCLGNAIKYLWRYHSKGRPVEDLEKARWYLCRCIDRCERIAWTRQQRDMLSKLALEDSAPYVEIALWADLHQGDLDATLYHLDTLIEQEKNQ</sequence>
<dbReference type="Pfam" id="PF11753">
    <property type="entry name" value="DUF3310"/>
    <property type="match status" value="1"/>
</dbReference>
<accession>A0ABS6WGA2</accession>
<keyword evidence="2" id="KW-1185">Reference proteome</keyword>
<comment type="caution">
    <text evidence="1">The sequence shown here is derived from an EMBL/GenBank/DDBJ whole genome shotgun (WGS) entry which is preliminary data.</text>
</comment>
<gene>
    <name evidence="1" type="ORF">KIH79_09155</name>
</gene>
<evidence type="ECO:0000313" key="1">
    <source>
        <dbReference type="EMBL" id="MBW3093084.1"/>
    </source>
</evidence>
<reference evidence="1 2" key="1">
    <citation type="submission" date="2021-05" db="EMBL/GenBank/DDBJ databases">
        <title>Phylogenetic classification of ten novel species belonging to the genus Bifidobacterium comprising B. colchicus sp. nov., B. abeli sp. nov., B. bicoloris sp. nov., B. guerezis sp. nov., B. rosaliae sp. nov., B. santillanensis sp. nov., B. argentati sp. nov., B. amazzoni sp. nov., B. pluviali sp. nov., and B. pinnaculum sp. nov.</title>
        <authorList>
            <person name="Lugli G.A."/>
            <person name="Ruiz Garcia L."/>
            <person name="Margolles A."/>
            <person name="Ventura M."/>
        </authorList>
    </citation>
    <scope>NUCLEOTIDE SEQUENCE [LARGE SCALE GENOMIC DNA]</scope>
    <source>
        <strain evidence="1 2">82T10</strain>
    </source>
</reference>
<organism evidence="1 2">
    <name type="scientific">Bifidobacterium miconis</name>
    <dbReference type="NCBI Taxonomy" id="2834435"/>
    <lineage>
        <taxon>Bacteria</taxon>
        <taxon>Bacillati</taxon>
        <taxon>Actinomycetota</taxon>
        <taxon>Actinomycetes</taxon>
        <taxon>Bifidobacteriales</taxon>
        <taxon>Bifidobacteriaceae</taxon>
        <taxon>Bifidobacterium</taxon>
    </lineage>
</organism>
<dbReference type="RefSeq" id="WP_219059105.1">
    <property type="nucleotide sequence ID" value="NZ_JAHBBH010000027.1"/>
</dbReference>
<name>A0ABS6WGA2_9BIFI</name>
<dbReference type="Proteomes" id="UP000700815">
    <property type="component" value="Unassembled WGS sequence"/>
</dbReference>
<dbReference type="EMBL" id="JAHBBH010000027">
    <property type="protein sequence ID" value="MBW3093084.1"/>
    <property type="molecule type" value="Genomic_DNA"/>
</dbReference>